<reference evidence="3" key="1">
    <citation type="journal article" date="2019" name="Nat. Commun.">
        <title>The genome of broomcorn millet.</title>
        <authorList>
            <person name="Zou C."/>
            <person name="Miki D."/>
            <person name="Li D."/>
            <person name="Tang Q."/>
            <person name="Xiao L."/>
            <person name="Rajput S."/>
            <person name="Deng P."/>
            <person name="Jia W."/>
            <person name="Huang R."/>
            <person name="Zhang M."/>
            <person name="Sun Y."/>
            <person name="Hu J."/>
            <person name="Fu X."/>
            <person name="Schnable P.S."/>
            <person name="Li F."/>
            <person name="Zhang H."/>
            <person name="Feng B."/>
            <person name="Zhu X."/>
            <person name="Liu R."/>
            <person name="Schnable J.C."/>
            <person name="Zhu J.-K."/>
            <person name="Zhang H."/>
        </authorList>
    </citation>
    <scope>NUCLEOTIDE SEQUENCE [LARGE SCALE GENOMIC DNA]</scope>
</reference>
<dbReference type="SUPFAM" id="SSF49503">
    <property type="entry name" value="Cupredoxins"/>
    <property type="match status" value="1"/>
</dbReference>
<feature type="chain" id="PRO_5018002059" evidence="1">
    <location>
        <begin position="26"/>
        <end position="203"/>
    </location>
</feature>
<dbReference type="EMBL" id="PQIB02000005">
    <property type="protein sequence ID" value="RLN15389.1"/>
    <property type="molecule type" value="Genomic_DNA"/>
</dbReference>
<keyword evidence="1" id="KW-0732">Signal</keyword>
<comment type="caution">
    <text evidence="2">The sequence shown here is derived from an EMBL/GenBank/DDBJ whole genome shotgun (WGS) entry which is preliminary data.</text>
</comment>
<dbReference type="Proteomes" id="UP000275267">
    <property type="component" value="Unassembled WGS sequence"/>
</dbReference>
<evidence type="ECO:0000256" key="1">
    <source>
        <dbReference type="SAM" id="SignalP"/>
    </source>
</evidence>
<evidence type="ECO:0000313" key="2">
    <source>
        <dbReference type="EMBL" id="RLN15389.1"/>
    </source>
</evidence>
<protein>
    <submittedName>
        <fullName evidence="2">Blue copper protein</fullName>
    </submittedName>
</protein>
<sequence length="203" mass="22999">MASKQTLVLVAAALAVAFLPALAAATEHWVGDDKGWTLGFNYSAWAETKQFKVGDTLDRVFRLLSIVRYIPLRSSAEQDAWQRYTLAFRNAPSRLHMSLRVSNLSSIQVIQRVKETRTQDQEPCVVMGALRIIGAVQKVKQHQSLNTKPRTLTSLEKTYCPGPYIRPWPKLVKIGEHMLKRRVLTLLRPGIIKLSFLRGFTLN</sequence>
<evidence type="ECO:0000313" key="3">
    <source>
        <dbReference type="Proteomes" id="UP000275267"/>
    </source>
</evidence>
<accession>A0A3L6S431</accession>
<keyword evidence="3" id="KW-1185">Reference proteome</keyword>
<gene>
    <name evidence="2" type="ORF">C2845_PM02G45300</name>
</gene>
<name>A0A3L6S431_PANMI</name>
<dbReference type="Gene3D" id="2.60.40.420">
    <property type="entry name" value="Cupredoxins - blue copper proteins"/>
    <property type="match status" value="1"/>
</dbReference>
<dbReference type="OrthoDB" id="687943at2759"/>
<organism evidence="2 3">
    <name type="scientific">Panicum miliaceum</name>
    <name type="common">Proso millet</name>
    <name type="synonym">Broomcorn millet</name>
    <dbReference type="NCBI Taxonomy" id="4540"/>
    <lineage>
        <taxon>Eukaryota</taxon>
        <taxon>Viridiplantae</taxon>
        <taxon>Streptophyta</taxon>
        <taxon>Embryophyta</taxon>
        <taxon>Tracheophyta</taxon>
        <taxon>Spermatophyta</taxon>
        <taxon>Magnoliopsida</taxon>
        <taxon>Liliopsida</taxon>
        <taxon>Poales</taxon>
        <taxon>Poaceae</taxon>
        <taxon>PACMAD clade</taxon>
        <taxon>Panicoideae</taxon>
        <taxon>Panicodae</taxon>
        <taxon>Paniceae</taxon>
        <taxon>Panicinae</taxon>
        <taxon>Panicum</taxon>
        <taxon>Panicum sect. Panicum</taxon>
    </lineage>
</organism>
<dbReference type="AlphaFoldDB" id="A0A3L6S431"/>
<dbReference type="InterPro" id="IPR008972">
    <property type="entry name" value="Cupredoxin"/>
</dbReference>
<dbReference type="STRING" id="4540.A0A3L6S431"/>
<proteinExistence type="predicted"/>
<feature type="signal peptide" evidence="1">
    <location>
        <begin position="1"/>
        <end position="25"/>
    </location>
</feature>